<evidence type="ECO:0000313" key="5">
    <source>
        <dbReference type="EMBL" id="AEI14990.1"/>
    </source>
</evidence>
<keyword evidence="6" id="KW-1185">Reference proteome</keyword>
<keyword evidence="4" id="KW-0051">Antiviral defense</keyword>
<dbReference type="HOGENOM" id="CLU_076034_0_0_0"/>
<accession>F8E7K3</accession>
<keyword evidence="3" id="KW-0694">RNA-binding</keyword>
<dbReference type="EMBL" id="CP002858">
    <property type="protein sequence ID" value="AEI14990.1"/>
    <property type="molecule type" value="Genomic_DNA"/>
</dbReference>
<proteinExistence type="inferred from homology"/>
<dbReference type="RefSeq" id="WP_013886474.1">
    <property type="nucleotide sequence ID" value="NC_015672.1"/>
</dbReference>
<dbReference type="Proteomes" id="UP000006621">
    <property type="component" value="Chromosome"/>
</dbReference>
<dbReference type="GO" id="GO:0051607">
    <property type="term" value="P:defense response to virus"/>
    <property type="evidence" value="ECO:0007669"/>
    <property type="project" value="UniProtKB-KW"/>
</dbReference>
<dbReference type="NCBIfam" id="TIGR01903">
    <property type="entry name" value="cas5_csm4"/>
    <property type="match status" value="1"/>
</dbReference>
<evidence type="ECO:0000256" key="1">
    <source>
        <dbReference type="ARBA" id="ARBA00005772"/>
    </source>
</evidence>
<evidence type="ECO:0000256" key="3">
    <source>
        <dbReference type="ARBA" id="ARBA00022884"/>
    </source>
</evidence>
<dbReference type="InterPro" id="IPR005510">
    <property type="entry name" value="Csm4"/>
</dbReference>
<dbReference type="KEGG" id="fsi:Flexsi_1339"/>
<dbReference type="AlphaFoldDB" id="F8E7K3"/>
<dbReference type="STRING" id="717231.Flexsi_1339"/>
<evidence type="ECO:0000256" key="2">
    <source>
        <dbReference type="ARBA" id="ARBA00016109"/>
    </source>
</evidence>
<reference evidence="6" key="2">
    <citation type="submission" date="2011-06" db="EMBL/GenBank/DDBJ databases">
        <title>The complete genome of Flexistipes sinusarabici DSM 4947.</title>
        <authorList>
            <person name="Lucas S."/>
            <person name="Han J."/>
            <person name="Lapidus A."/>
            <person name="Bruce D."/>
            <person name="Goodwin L."/>
            <person name="Pitluck S."/>
            <person name="Peters L."/>
            <person name="Kyrpides N."/>
            <person name="Mavromatis K."/>
            <person name="Ivanova N."/>
            <person name="Mikhailova N."/>
            <person name="Chertkov O."/>
            <person name="Detter J.C."/>
            <person name="Tapia R."/>
            <person name="Han C."/>
            <person name="Land M."/>
            <person name="Hauser L."/>
            <person name="Markowitz V."/>
            <person name="Cheng J.-F."/>
            <person name="Hugenholtz P."/>
            <person name="Woyke T."/>
            <person name="Wu D."/>
            <person name="Spring S."/>
            <person name="Schroeder M."/>
            <person name="Brambilla E."/>
            <person name="Klenk H.-P."/>
            <person name="Eisen J.A."/>
        </authorList>
    </citation>
    <scope>NUCLEOTIDE SEQUENCE [LARGE SCALE GENOMIC DNA]</scope>
    <source>
        <strain evidence="6">DSM 4947 / MAS 10</strain>
    </source>
</reference>
<name>F8E7K3_FLESM</name>
<dbReference type="OrthoDB" id="9790529at2"/>
<reference evidence="5 6" key="1">
    <citation type="journal article" date="2011" name="Stand. Genomic Sci.">
        <title>Genome sequence of the moderately thermophilic halophile Flexistipes sinusarabici strain (MAS10).</title>
        <authorList>
            <person name="Lapidus A."/>
            <person name="Chertkov O."/>
            <person name="Nolan M."/>
            <person name="Lucas S."/>
            <person name="Hammon N."/>
            <person name="Deshpande S."/>
            <person name="Cheng J.F."/>
            <person name="Tapia R."/>
            <person name="Han C."/>
            <person name="Goodwin L."/>
            <person name="Pitluck S."/>
            <person name="Liolios K."/>
            <person name="Pagani I."/>
            <person name="Ivanova N."/>
            <person name="Huntemann M."/>
            <person name="Mavromatis K."/>
            <person name="Mikhailova N."/>
            <person name="Pati A."/>
            <person name="Chen A."/>
            <person name="Palaniappan K."/>
            <person name="Land M."/>
            <person name="Hauser L."/>
            <person name="Brambilla E.M."/>
            <person name="Rohde M."/>
            <person name="Abt B."/>
            <person name="Spring S."/>
            <person name="Goker M."/>
            <person name="Bristow J."/>
            <person name="Eisen J.A."/>
            <person name="Markowitz V."/>
            <person name="Hugenholtz P."/>
            <person name="Kyrpides N.C."/>
            <person name="Klenk H.P."/>
            <person name="Woyke T."/>
        </authorList>
    </citation>
    <scope>NUCLEOTIDE SEQUENCE [LARGE SCALE GENOMIC DNA]</scope>
    <source>
        <strain evidence="6">DSM 4947 / MAS 10</strain>
    </source>
</reference>
<evidence type="ECO:0000313" key="6">
    <source>
        <dbReference type="Proteomes" id="UP000006621"/>
    </source>
</evidence>
<dbReference type="GO" id="GO:0003723">
    <property type="term" value="F:RNA binding"/>
    <property type="evidence" value="ECO:0007669"/>
    <property type="project" value="UniProtKB-KW"/>
</dbReference>
<sequence length="308" mass="35028">MKYYKATIFPKSPFATPPMSDTLFGQLIWMLNDLGEDVAKMLATYDSNPCFVVSDFIANNQGVAPKMPTTYNLGKSKMEKIQEILDRKELKKRSKIDLDKLYKMQKIDSKKIIDNSIKKNHDEINETVHCSLNRLTGTTGNGFDPYSVIETVYKKDTFFTCYFYVSENEHVEKIKDALILMGKIGFGKDASIGKGRFSVDKFEEINFSHNNKNSIYTLGNVVLDGINDYKNCYYEIFTRFGKHGNILSVTGNPYKNPVVMAKQGALITDVSDKLFEKPFIGKSLKGLSYHQETVHQGYSLYVPIDVEV</sequence>
<evidence type="ECO:0000256" key="4">
    <source>
        <dbReference type="ARBA" id="ARBA00023118"/>
    </source>
</evidence>
<comment type="similarity">
    <text evidence="1">Belongs to the CRISPR-associated Csm4 family.</text>
</comment>
<protein>
    <recommendedName>
        <fullName evidence="2">CRISPR system Cms protein Csm4</fullName>
    </recommendedName>
</protein>
<dbReference type="eggNOG" id="COG1567">
    <property type="taxonomic scope" value="Bacteria"/>
</dbReference>
<organism evidence="5 6">
    <name type="scientific">Flexistipes sinusarabici (strain ATCC 49648 / DSM 4947 / MAS 10)</name>
    <dbReference type="NCBI Taxonomy" id="717231"/>
    <lineage>
        <taxon>Bacteria</taxon>
        <taxon>Pseudomonadati</taxon>
        <taxon>Deferribacterota</taxon>
        <taxon>Deferribacteres</taxon>
        <taxon>Deferribacterales</taxon>
        <taxon>Flexistipitaceae</taxon>
        <taxon>Flexistipes</taxon>
    </lineage>
</organism>
<gene>
    <name evidence="5" type="ordered locus">Flexsi_1339</name>
</gene>